<evidence type="ECO:0000256" key="3">
    <source>
        <dbReference type="ARBA" id="ARBA00022448"/>
    </source>
</evidence>
<dbReference type="PROSITE" id="PS50928">
    <property type="entry name" value="ABC_TM1"/>
    <property type="match status" value="1"/>
</dbReference>
<feature type="transmembrane region" description="Helical" evidence="9">
    <location>
        <begin position="78"/>
        <end position="103"/>
    </location>
</feature>
<dbReference type="PANTHER" id="PTHR30183">
    <property type="entry name" value="MOLYBDENUM TRANSPORT SYSTEM PERMEASE PROTEIN MODB"/>
    <property type="match status" value="1"/>
</dbReference>
<dbReference type="InterPro" id="IPR011867">
    <property type="entry name" value="ModB_ABC"/>
</dbReference>
<evidence type="ECO:0000256" key="9">
    <source>
        <dbReference type="RuleBase" id="RU363032"/>
    </source>
</evidence>
<evidence type="ECO:0000256" key="2">
    <source>
        <dbReference type="ARBA" id="ARBA00007069"/>
    </source>
</evidence>
<dbReference type="SUPFAM" id="SSF161098">
    <property type="entry name" value="MetI-like"/>
    <property type="match status" value="1"/>
</dbReference>
<dbReference type="eggNOG" id="COG4149">
    <property type="taxonomic scope" value="Bacteria"/>
</dbReference>
<dbReference type="Pfam" id="PF00528">
    <property type="entry name" value="BPD_transp_1"/>
    <property type="match status" value="1"/>
</dbReference>
<dbReference type="STRING" id="413999.CBO1484"/>
<dbReference type="AlphaFoldDB" id="A0A1L3NLQ5"/>
<dbReference type="RefSeq" id="WP_072584507.1">
    <property type="nucleotide sequence ID" value="NZ_CP013243.1"/>
</dbReference>
<comment type="caution">
    <text evidence="10">Lacks conserved residue(s) required for the propagation of feature annotation.</text>
</comment>
<dbReference type="NCBIfam" id="TIGR02141">
    <property type="entry name" value="modB_ABC"/>
    <property type="match status" value="1"/>
</dbReference>
<accession>A0A1L3NLQ5</accession>
<keyword evidence="5 10" id="KW-0500">Molybdenum</keyword>
<dbReference type="EMBL" id="CP013243">
    <property type="protein sequence ID" value="APH17075.1"/>
    <property type="molecule type" value="Genomic_DNA"/>
</dbReference>
<gene>
    <name evidence="12" type="primary">modB</name>
    <name evidence="12" type="ORF">NPD5_547</name>
</gene>
<dbReference type="Proteomes" id="UP000182204">
    <property type="component" value="Chromosome"/>
</dbReference>
<dbReference type="GO" id="GO:0005886">
    <property type="term" value="C:plasma membrane"/>
    <property type="evidence" value="ECO:0007669"/>
    <property type="project" value="UniProtKB-SubCell"/>
</dbReference>
<dbReference type="PANTHER" id="PTHR30183:SF3">
    <property type="entry name" value="MOLYBDENUM TRANSPORT SYSTEM PERMEASE PROTEIN MODB"/>
    <property type="match status" value="1"/>
</dbReference>
<comment type="function">
    <text evidence="10">Part of the binding-protein-dependent transport system for molybdenum; probably responsible for the translocation of the substrate across the membrane.</text>
</comment>
<evidence type="ECO:0000256" key="8">
    <source>
        <dbReference type="ARBA" id="ARBA00023136"/>
    </source>
</evidence>
<dbReference type="Gene3D" id="1.10.3720.10">
    <property type="entry name" value="MetI-like"/>
    <property type="match status" value="1"/>
</dbReference>
<comment type="similarity">
    <text evidence="2 10">Belongs to the binding-protein-dependent transport system permease family. CysTW subfamily.</text>
</comment>
<name>A0A1L3NLQ5_CLOSG</name>
<feature type="transmembrane region" description="Helical" evidence="9">
    <location>
        <begin position="195"/>
        <end position="214"/>
    </location>
</feature>
<proteinExistence type="inferred from homology"/>
<dbReference type="GO" id="GO:0015098">
    <property type="term" value="F:molybdate ion transmembrane transporter activity"/>
    <property type="evidence" value="ECO:0007669"/>
    <property type="project" value="UniProtKB-UniRule"/>
</dbReference>
<evidence type="ECO:0000256" key="4">
    <source>
        <dbReference type="ARBA" id="ARBA00022475"/>
    </source>
</evidence>
<feature type="transmembrane region" description="Helical" evidence="9">
    <location>
        <begin position="12"/>
        <end position="32"/>
    </location>
</feature>
<feature type="transmembrane region" description="Helical" evidence="9">
    <location>
        <begin position="44"/>
        <end position="66"/>
    </location>
</feature>
<evidence type="ECO:0000256" key="10">
    <source>
        <dbReference type="RuleBase" id="RU365097"/>
    </source>
</evidence>
<keyword evidence="4 10" id="KW-1003">Cell membrane</keyword>
<feature type="domain" description="ABC transmembrane type-1" evidence="11">
    <location>
        <begin position="6"/>
        <end position="208"/>
    </location>
</feature>
<evidence type="ECO:0000256" key="5">
    <source>
        <dbReference type="ARBA" id="ARBA00022505"/>
    </source>
</evidence>
<keyword evidence="3 9" id="KW-0813">Transport</keyword>
<evidence type="ECO:0000256" key="7">
    <source>
        <dbReference type="ARBA" id="ARBA00022989"/>
    </source>
</evidence>
<sequence length="223" mass="24681">MILQPIILSLKVAFISTIFTFIFGILLARVITKFNFKGKDILESLIIMPMVLPPTITGYGLLILMSRRNFMGKFLYENFGITIIFTPVAACVAATIVSIPLMYQSAKAAFLNIDHIYENAARTLGASEWRIFFKISFPLAWPGIVSGSVLSFARALGEFGATLMVAGNIPGKTQTIPTAIYFAVDNGYTKVANTLLGVVVVFSFVLIFSLNTWLKKKDYKRLN</sequence>
<evidence type="ECO:0000313" key="12">
    <source>
        <dbReference type="EMBL" id="APH17075.1"/>
    </source>
</evidence>
<dbReference type="CDD" id="cd06261">
    <property type="entry name" value="TM_PBP2"/>
    <property type="match status" value="1"/>
</dbReference>
<evidence type="ECO:0000256" key="6">
    <source>
        <dbReference type="ARBA" id="ARBA00022692"/>
    </source>
</evidence>
<evidence type="ECO:0000256" key="1">
    <source>
        <dbReference type="ARBA" id="ARBA00004651"/>
    </source>
</evidence>
<dbReference type="InterPro" id="IPR035906">
    <property type="entry name" value="MetI-like_sf"/>
</dbReference>
<keyword evidence="6 9" id="KW-0812">Transmembrane</keyword>
<comment type="subcellular location">
    <subcellularLocation>
        <location evidence="1 9">Cell membrane</location>
        <topology evidence="1 9">Multi-pass membrane protein</topology>
    </subcellularLocation>
</comment>
<reference evidence="12 13" key="1">
    <citation type="submission" date="2015-11" db="EMBL/GenBank/DDBJ databases">
        <authorList>
            <person name="Hill K.K."/>
            <person name="Shirey T.B."/>
            <person name="Raphael B."/>
            <person name="Daligault H.E."/>
            <person name="Davenport K.W."/>
            <person name="Bruce D.C."/>
            <person name="Foley B.T."/>
            <person name="Johnson S.L."/>
        </authorList>
    </citation>
    <scope>NUCLEOTIDE SEQUENCE [LARGE SCALE GENOMIC DNA]</scope>
    <source>
        <strain evidence="12 13">CDC_1632</strain>
    </source>
</reference>
<keyword evidence="8 9" id="KW-0472">Membrane</keyword>
<keyword evidence="7 9" id="KW-1133">Transmembrane helix</keyword>
<dbReference type="FunFam" id="1.10.3720.10:FF:000050">
    <property type="entry name" value="Molybdenum transport system permease"/>
    <property type="match status" value="1"/>
</dbReference>
<dbReference type="InterPro" id="IPR000515">
    <property type="entry name" value="MetI-like"/>
</dbReference>
<evidence type="ECO:0000259" key="11">
    <source>
        <dbReference type="PROSITE" id="PS50928"/>
    </source>
</evidence>
<protein>
    <recommendedName>
        <fullName evidence="10">Molybdenum transport system permease</fullName>
    </recommendedName>
</protein>
<evidence type="ECO:0000313" key="13">
    <source>
        <dbReference type="Proteomes" id="UP000182204"/>
    </source>
</evidence>
<organism evidence="12 13">
    <name type="scientific">Clostridium sporogenes</name>
    <dbReference type="NCBI Taxonomy" id="1509"/>
    <lineage>
        <taxon>Bacteria</taxon>
        <taxon>Bacillati</taxon>
        <taxon>Bacillota</taxon>
        <taxon>Clostridia</taxon>
        <taxon>Eubacteriales</taxon>
        <taxon>Clostridiaceae</taxon>
        <taxon>Clostridium</taxon>
    </lineage>
</organism>